<dbReference type="SUPFAM" id="SSF52540">
    <property type="entry name" value="P-loop containing nucleoside triphosphate hydrolases"/>
    <property type="match status" value="1"/>
</dbReference>
<name>A0A9X1QJ07_9BACT</name>
<protein>
    <submittedName>
        <fullName evidence="2">DUF3578 domain-containing protein</fullName>
    </submittedName>
</protein>
<comment type="caution">
    <text evidence="2">The sequence shown here is derived from an EMBL/GenBank/DDBJ whole genome shotgun (WGS) entry which is preliminary data.</text>
</comment>
<evidence type="ECO:0000313" key="2">
    <source>
        <dbReference type="EMBL" id="MCF2501182.1"/>
    </source>
</evidence>
<dbReference type="InterPro" id="IPR052934">
    <property type="entry name" value="Methyl-DNA_Rec/Restrict_Enz"/>
</dbReference>
<dbReference type="PANTHER" id="PTHR37291:SF1">
    <property type="entry name" value="TYPE IV METHYL-DIRECTED RESTRICTION ENZYME ECOKMCRB SUBUNIT"/>
    <property type="match status" value="1"/>
</dbReference>
<reference evidence="2" key="1">
    <citation type="submission" date="2022-01" db="EMBL/GenBank/DDBJ databases">
        <title>Novel species in genus Dyadobacter.</title>
        <authorList>
            <person name="Ma C."/>
        </authorList>
    </citation>
    <scope>NUCLEOTIDE SEQUENCE</scope>
    <source>
        <strain evidence="2">CY357</strain>
    </source>
</reference>
<dbReference type="InterPro" id="IPR027417">
    <property type="entry name" value="P-loop_NTPase"/>
</dbReference>
<dbReference type="Proteomes" id="UP001139411">
    <property type="component" value="Unassembled WGS sequence"/>
</dbReference>
<accession>A0A9X1QJ07</accession>
<dbReference type="PANTHER" id="PTHR37291">
    <property type="entry name" value="5-METHYLCYTOSINE-SPECIFIC RESTRICTION ENZYME B"/>
    <property type="match status" value="1"/>
</dbReference>
<dbReference type="Gene3D" id="3.40.50.300">
    <property type="entry name" value="P-loop containing nucleotide triphosphate hydrolases"/>
    <property type="match status" value="1"/>
</dbReference>
<organism evidence="2 3">
    <name type="scientific">Dyadobacter chenhuakuii</name>
    <dbReference type="NCBI Taxonomy" id="2909339"/>
    <lineage>
        <taxon>Bacteria</taxon>
        <taxon>Pseudomonadati</taxon>
        <taxon>Bacteroidota</taxon>
        <taxon>Cytophagia</taxon>
        <taxon>Cytophagales</taxon>
        <taxon>Spirosomataceae</taxon>
        <taxon>Dyadobacter</taxon>
    </lineage>
</organism>
<dbReference type="InterPro" id="IPR021961">
    <property type="entry name" value="McrB_DNA-bd"/>
</dbReference>
<dbReference type="Pfam" id="PF12102">
    <property type="entry name" value="MrcB_N"/>
    <property type="match status" value="1"/>
</dbReference>
<proteinExistence type="predicted"/>
<dbReference type="RefSeq" id="WP_235179400.1">
    <property type="nucleotide sequence ID" value="NZ_JAKFFV010000016.1"/>
</dbReference>
<dbReference type="AlphaFoldDB" id="A0A9X1QJ07"/>
<dbReference type="EMBL" id="JAKFFV010000016">
    <property type="protein sequence ID" value="MCF2501182.1"/>
    <property type="molecule type" value="Genomic_DNA"/>
</dbReference>
<dbReference type="Gene3D" id="3.30.920.90">
    <property type="match status" value="1"/>
</dbReference>
<gene>
    <name evidence="2" type="ORF">L0661_22870</name>
</gene>
<evidence type="ECO:0000259" key="1">
    <source>
        <dbReference type="Pfam" id="PF12102"/>
    </source>
</evidence>
<feature type="domain" description="Type IV methyl-directed restriction enzyme EcoKMcrB subunit DNA-binding" evidence="1">
    <location>
        <begin position="7"/>
        <end position="84"/>
    </location>
</feature>
<sequence length="531" mass="59579">MDYFNELSRFLEQSQTDSLKTAHFADQFEGLKVKLSFGKGNPARVTWIAFLAEGQTITNGIYPFYLYYKKQNILILAYGLSETIPPAISWKSADQVKISTYFKKKDLGKPARYGASLVFKVYDPSKLDRTEVESDLAEIILIYRQAVGQKPVPTKSKINTKVAFDYKAFQKRITSCNLHINPNFTLRFITSLLAKPFVILTGLSGSGKTKLALAFSKWLCESENQICLVAVGADWTNREPLLGYPNALEQGKYVKPDSGVLDLLLLAGKNPGKPYFLILDEMNLSHVERYFADFLSAMESGEHIRLHSGQSNMLDGVPAKIKLPKNLFIIGTVNIDETTYMFSPKVLDRANVIEFRVIKEEMEHYLSLDCTLNLDTLAGSGAVMAGDFMEIALMNVTESKHKPFIVNVFMSFFESLQHAGAEFGYRSAAEILRFAAIASKISPQWPVNEIIDAAIIQKLLPKVHGSRRRLEPVLRAIGTLCAKDGGKMDDYFNAKIPFSDLEEVHYPVTLEKLGRMYRSLIDNGFTSFAEA</sequence>
<evidence type="ECO:0000313" key="3">
    <source>
        <dbReference type="Proteomes" id="UP001139411"/>
    </source>
</evidence>